<evidence type="ECO:0000256" key="3">
    <source>
        <dbReference type="ARBA" id="ARBA00023002"/>
    </source>
</evidence>
<accession>A0A4Y9ZIH3</accession>
<dbReference type="STRING" id="135208.A0A4Y9ZIH3"/>
<evidence type="ECO:0000256" key="2">
    <source>
        <dbReference type="ARBA" id="ARBA00022827"/>
    </source>
</evidence>
<dbReference type="Proteomes" id="UP000298061">
    <property type="component" value="Unassembled WGS sequence"/>
</dbReference>
<evidence type="ECO:0000259" key="4">
    <source>
        <dbReference type="Pfam" id="PF01494"/>
    </source>
</evidence>
<dbReference type="Pfam" id="PF01494">
    <property type="entry name" value="FAD_binding_3"/>
    <property type="match status" value="1"/>
</dbReference>
<evidence type="ECO:0000313" key="5">
    <source>
        <dbReference type="EMBL" id="TFY73653.1"/>
    </source>
</evidence>
<organism evidence="5 6">
    <name type="scientific">Hericium alpestre</name>
    <dbReference type="NCBI Taxonomy" id="135208"/>
    <lineage>
        <taxon>Eukaryota</taxon>
        <taxon>Fungi</taxon>
        <taxon>Dikarya</taxon>
        <taxon>Basidiomycota</taxon>
        <taxon>Agaricomycotina</taxon>
        <taxon>Agaricomycetes</taxon>
        <taxon>Russulales</taxon>
        <taxon>Hericiaceae</taxon>
        <taxon>Hericium</taxon>
    </lineage>
</organism>
<feature type="non-terminal residue" evidence="5">
    <location>
        <position position="242"/>
    </location>
</feature>
<name>A0A4Y9ZIH3_9AGAM</name>
<dbReference type="PRINTS" id="PR00420">
    <property type="entry name" value="RNGMNOXGNASE"/>
</dbReference>
<dbReference type="GO" id="GO:0016709">
    <property type="term" value="F:oxidoreductase activity, acting on paired donors, with incorporation or reduction of molecular oxygen, NAD(P)H as one donor, and incorporation of one atom of oxygen"/>
    <property type="evidence" value="ECO:0007669"/>
    <property type="project" value="UniProtKB-ARBA"/>
</dbReference>
<dbReference type="EMBL" id="SFCI01002662">
    <property type="protein sequence ID" value="TFY73653.1"/>
    <property type="molecule type" value="Genomic_DNA"/>
</dbReference>
<evidence type="ECO:0000313" key="6">
    <source>
        <dbReference type="Proteomes" id="UP000298061"/>
    </source>
</evidence>
<keyword evidence="6" id="KW-1185">Reference proteome</keyword>
<proteinExistence type="predicted"/>
<dbReference type="GO" id="GO:0071949">
    <property type="term" value="F:FAD binding"/>
    <property type="evidence" value="ECO:0007669"/>
    <property type="project" value="InterPro"/>
</dbReference>
<sequence>MDGDQTDFIWGVLDMIPSAETNFPDVRNRTAVHSNNGSCMIIPREGDKIRLYLQLTNSDIRDPATGRVDMNRFGPDKLMEVAKASFQPYTMATTPDKIDWWTVYISKCFGQRVASKFSVHERVFIAGDACHTHSPKAGQGMNASMNDTHNLIWKLAYVLRGWADTSLLKTYEFERRKYAQELIAFDKEFSALFSSKPKSDEHGDGVTHEEFLQAFQTFGEFSSGIGIHYAPSVITAPAHQPA</sequence>
<dbReference type="SUPFAM" id="SSF54373">
    <property type="entry name" value="FAD-linked reductases, C-terminal domain"/>
    <property type="match status" value="1"/>
</dbReference>
<dbReference type="Gene3D" id="3.30.9.10">
    <property type="entry name" value="D-Amino Acid Oxidase, subunit A, domain 2"/>
    <property type="match status" value="1"/>
</dbReference>
<dbReference type="InterPro" id="IPR036188">
    <property type="entry name" value="FAD/NAD-bd_sf"/>
</dbReference>
<evidence type="ECO:0000256" key="1">
    <source>
        <dbReference type="ARBA" id="ARBA00022630"/>
    </source>
</evidence>
<gene>
    <name evidence="5" type="ORF">EWM64_g10358</name>
</gene>
<dbReference type="PANTHER" id="PTHR43004">
    <property type="entry name" value="TRK SYSTEM POTASSIUM UPTAKE PROTEIN"/>
    <property type="match status" value="1"/>
</dbReference>
<dbReference type="Gene3D" id="3.50.50.60">
    <property type="entry name" value="FAD/NAD(P)-binding domain"/>
    <property type="match status" value="1"/>
</dbReference>
<dbReference type="InterPro" id="IPR050641">
    <property type="entry name" value="RIFMO-like"/>
</dbReference>
<keyword evidence="2" id="KW-0274">FAD</keyword>
<keyword evidence="1" id="KW-0285">Flavoprotein</keyword>
<dbReference type="SUPFAM" id="SSF51905">
    <property type="entry name" value="FAD/NAD(P)-binding domain"/>
    <property type="match status" value="1"/>
</dbReference>
<feature type="domain" description="FAD-binding" evidence="4">
    <location>
        <begin position="2"/>
        <end position="185"/>
    </location>
</feature>
<dbReference type="OrthoDB" id="1716816at2759"/>
<reference evidence="5 6" key="1">
    <citation type="submission" date="2019-02" db="EMBL/GenBank/DDBJ databases">
        <title>Genome sequencing of the rare red list fungi Hericium alpestre (H. flagellum).</title>
        <authorList>
            <person name="Buettner E."/>
            <person name="Kellner H."/>
        </authorList>
    </citation>
    <scope>NUCLEOTIDE SEQUENCE [LARGE SCALE GENOMIC DNA]</scope>
    <source>
        <strain evidence="5 6">DSM 108284</strain>
    </source>
</reference>
<keyword evidence="3" id="KW-0560">Oxidoreductase</keyword>
<dbReference type="InterPro" id="IPR002938">
    <property type="entry name" value="FAD-bd"/>
</dbReference>
<dbReference type="PANTHER" id="PTHR43004:SF20">
    <property type="entry name" value="2-MONOOXYGENASE, PUTATIVE (AFU_ORTHOLOGUE AFUA_1G13660)-RELATED"/>
    <property type="match status" value="1"/>
</dbReference>
<dbReference type="AlphaFoldDB" id="A0A4Y9ZIH3"/>
<comment type="caution">
    <text evidence="5">The sequence shown here is derived from an EMBL/GenBank/DDBJ whole genome shotgun (WGS) entry which is preliminary data.</text>
</comment>
<protein>
    <recommendedName>
        <fullName evidence="4">FAD-binding domain-containing protein</fullName>
    </recommendedName>
</protein>